<keyword evidence="4" id="KW-1185">Reference proteome</keyword>
<dbReference type="HOGENOM" id="CLU_296660_0_0_1"/>
<dbReference type="InParanoid" id="J4HVE9"/>
<feature type="compositionally biased region" description="Polar residues" evidence="1">
    <location>
        <begin position="943"/>
        <end position="953"/>
    </location>
</feature>
<feature type="transmembrane region" description="Helical" evidence="2">
    <location>
        <begin position="502"/>
        <end position="520"/>
    </location>
</feature>
<feature type="transmembrane region" description="Helical" evidence="2">
    <location>
        <begin position="577"/>
        <end position="600"/>
    </location>
</feature>
<dbReference type="AlphaFoldDB" id="J4HVE9"/>
<dbReference type="Proteomes" id="UP000006352">
    <property type="component" value="Unassembled WGS sequence"/>
</dbReference>
<evidence type="ECO:0000313" key="3">
    <source>
        <dbReference type="EMBL" id="CCM00702.1"/>
    </source>
</evidence>
<organism evidence="3 4">
    <name type="scientific">Fibroporia radiculosa</name>
    <dbReference type="NCBI Taxonomy" id="599839"/>
    <lineage>
        <taxon>Eukaryota</taxon>
        <taxon>Fungi</taxon>
        <taxon>Dikarya</taxon>
        <taxon>Basidiomycota</taxon>
        <taxon>Agaricomycotina</taxon>
        <taxon>Agaricomycetes</taxon>
        <taxon>Polyporales</taxon>
        <taxon>Fibroporiaceae</taxon>
        <taxon>Fibroporia</taxon>
    </lineage>
</organism>
<feature type="compositionally biased region" description="Basic and acidic residues" evidence="1">
    <location>
        <begin position="76"/>
        <end position="91"/>
    </location>
</feature>
<dbReference type="RefSeq" id="XP_012179985.1">
    <property type="nucleotide sequence ID" value="XM_012324595.1"/>
</dbReference>
<feature type="compositionally biased region" description="Low complexity" evidence="1">
    <location>
        <begin position="961"/>
        <end position="971"/>
    </location>
</feature>
<name>J4HVE9_9APHY</name>
<reference evidence="3 4" key="1">
    <citation type="journal article" date="2012" name="Appl. Environ. Microbiol.">
        <title>Short-read sequencing for genomic analysis of the brown rot fungus Fibroporia radiculosa.</title>
        <authorList>
            <person name="Tang J.D."/>
            <person name="Perkins A.D."/>
            <person name="Sonstegard T.S."/>
            <person name="Schroeder S.G."/>
            <person name="Burgess S.C."/>
            <person name="Diehl S.V."/>
        </authorList>
    </citation>
    <scope>NUCLEOTIDE SEQUENCE [LARGE SCALE GENOMIC DNA]</scope>
    <source>
        <strain evidence="3 4">TFFH 294</strain>
    </source>
</reference>
<protein>
    <submittedName>
        <fullName evidence="3">Uncharacterized protein</fullName>
    </submittedName>
</protein>
<keyword evidence="2" id="KW-0472">Membrane</keyword>
<feature type="region of interest" description="Disordered" evidence="1">
    <location>
        <begin position="672"/>
        <end position="698"/>
    </location>
</feature>
<proteinExistence type="predicted"/>
<keyword evidence="2" id="KW-0812">Transmembrane</keyword>
<evidence type="ECO:0000313" key="4">
    <source>
        <dbReference type="Proteomes" id="UP000006352"/>
    </source>
</evidence>
<feature type="compositionally biased region" description="Polar residues" evidence="1">
    <location>
        <begin position="718"/>
        <end position="734"/>
    </location>
</feature>
<dbReference type="GeneID" id="24095613"/>
<dbReference type="OrthoDB" id="3222669at2759"/>
<accession>J4HVE9</accession>
<feature type="region of interest" description="Disordered" evidence="1">
    <location>
        <begin position="718"/>
        <end position="744"/>
    </location>
</feature>
<feature type="region of interest" description="Disordered" evidence="1">
    <location>
        <begin position="773"/>
        <end position="798"/>
    </location>
</feature>
<evidence type="ECO:0000256" key="2">
    <source>
        <dbReference type="SAM" id="Phobius"/>
    </source>
</evidence>
<feature type="compositionally biased region" description="Basic residues" evidence="1">
    <location>
        <begin position="672"/>
        <end position="683"/>
    </location>
</feature>
<gene>
    <name evidence="3" type="ORF">FIBRA_02742</name>
</gene>
<feature type="transmembrane region" description="Helical" evidence="2">
    <location>
        <begin position="642"/>
        <end position="663"/>
    </location>
</feature>
<feature type="compositionally biased region" description="Basic and acidic residues" evidence="1">
    <location>
        <begin position="984"/>
        <end position="998"/>
    </location>
</feature>
<feature type="region of interest" description="Disordered" evidence="1">
    <location>
        <begin position="14"/>
        <end position="92"/>
    </location>
</feature>
<feature type="compositionally biased region" description="Polar residues" evidence="1">
    <location>
        <begin position="14"/>
        <end position="25"/>
    </location>
</feature>
<evidence type="ECO:0000256" key="1">
    <source>
        <dbReference type="SAM" id="MobiDB-lite"/>
    </source>
</evidence>
<feature type="compositionally biased region" description="Low complexity" evidence="1">
    <location>
        <begin position="999"/>
        <end position="1010"/>
    </location>
</feature>
<dbReference type="EMBL" id="HE797000">
    <property type="protein sequence ID" value="CCM00702.1"/>
    <property type="molecule type" value="Genomic_DNA"/>
</dbReference>
<feature type="region of interest" description="Disordered" evidence="1">
    <location>
        <begin position="930"/>
        <end position="1017"/>
    </location>
</feature>
<sequence length="1017" mass="112271">MGLGTVVRAAVGLQTSTKGKTSNPEAVTGTGVGEMSRRPLLTLSLPTKQPHNSTSPSQAYSYGATTNVGASSARSSPERNRRDSLLRRVPEEDVSVETDVPLEAEEDEWDLEERGFYIGSYRRKVALYTFVPLSSLLVFTSLAVLPLIVWPNEHRGPPSNARSFPSPLPELILSVSLWCLSYLLRLPLFTLASSTISSPVWQTILFNVVNAPLSQLLRLSALPVLRIRHEMQYPLPTWRDPVFQRVWWIALGWALADVTVGIMQGYEQLALYKEVMVPEEGVRDTLLRWGNDSRSSSDRNNRVSVDEILQMSPRPDIMDGGNVLRKTQSWISNPEDAIKLAVDKDLEQLMRLKEREELEEIYGLAPIHIPVLISMAALYLHQALFAPEPSVPPLLAHTSGTSSRASSPYTRHLSSVSTVTLRTASHSDHTYPSEPFLHTLGVESPAYFDLLARQPNHPSVPSTPSNIALSLEGDPLTEGEKRCQWICRIEKRLRRLQWAKRLLLSTIGGWAVYNTVRYYLAASLYSYRERQIILLVLGTSAALSLTLIFTALIIALFAPQLGWVHRPGAPHVLVQACLSFCASALLLGPAIINLVFVFLWRHSSNTDNTLQGRCHWDVDVFWSGLGVRCERSPAWGSWVAGAVVRLVLTFAFLVAYHLISYSYDVTRRPSKRKRRLGHRSRRMSHSEATSTRSSRSYRAVMMSPPTSPLPVAQIGRQPSITTSESHTTVESLGSSIEHRPLRSSRSRISSHKFFASGPQDVFKLPSAVASAKDEKAASSSTGQPLATVDASPDSSEEDLPVAPEFNPYGQEVGWIPGAYTALSSPLSPLSPPDYGPFVPIADEDTNRPSLSDDDLSSFVERFRSLVNHVSHETDEGITLDNPVYYPSPFAHSHRADHDNEYVPVLGKTIHRMPTIESLGSREVMSLATSSIHRTSPGPHHMSRPSTRSNNLSLNDGEVGGSTSSTRSRSNSLDAALALTAPPESVREGDDYEEGKDYSGRSSSPSSHSSSFVLGRVM</sequence>
<keyword evidence="2" id="KW-1133">Transmembrane helix</keyword>
<feature type="compositionally biased region" description="Polar residues" evidence="1">
    <location>
        <begin position="44"/>
        <end position="75"/>
    </location>
</feature>
<feature type="transmembrane region" description="Helical" evidence="2">
    <location>
        <begin position="125"/>
        <end position="151"/>
    </location>
</feature>
<feature type="transmembrane region" description="Helical" evidence="2">
    <location>
        <begin position="532"/>
        <end position="557"/>
    </location>
</feature>
<dbReference type="STRING" id="599839.J4HVE9"/>